<evidence type="ECO:0008006" key="4">
    <source>
        <dbReference type="Google" id="ProtNLM"/>
    </source>
</evidence>
<keyword evidence="3" id="KW-1185">Reference proteome</keyword>
<reference evidence="2 3" key="1">
    <citation type="submission" date="2020-08" db="EMBL/GenBank/DDBJ databases">
        <title>Genome sequence of Sphingomonas lutea KCTC 23642T.</title>
        <authorList>
            <person name="Hyun D.-W."/>
            <person name="Bae J.-W."/>
        </authorList>
    </citation>
    <scope>NUCLEOTIDE SEQUENCE [LARGE SCALE GENOMIC DNA]</scope>
    <source>
        <strain evidence="2 3">KCTC 23642</strain>
    </source>
</reference>
<protein>
    <recommendedName>
        <fullName evidence="4">Circumsporozoite protein</fullName>
    </recommendedName>
</protein>
<keyword evidence="1" id="KW-0732">Signal</keyword>
<name>A0A7G9SFI7_9SPHN</name>
<proteinExistence type="predicted"/>
<organism evidence="2 3">
    <name type="scientific">Sphingomonas lutea</name>
    <dbReference type="NCBI Taxonomy" id="1045317"/>
    <lineage>
        <taxon>Bacteria</taxon>
        <taxon>Pseudomonadati</taxon>
        <taxon>Pseudomonadota</taxon>
        <taxon>Alphaproteobacteria</taxon>
        <taxon>Sphingomonadales</taxon>
        <taxon>Sphingomonadaceae</taxon>
        <taxon>Sphingomonas</taxon>
    </lineage>
</organism>
<dbReference type="Proteomes" id="UP000515971">
    <property type="component" value="Chromosome"/>
</dbReference>
<accession>A0A7G9SFI7</accession>
<feature type="signal peptide" evidence="1">
    <location>
        <begin position="1"/>
        <end position="20"/>
    </location>
</feature>
<dbReference type="RefSeq" id="WP_187537204.1">
    <property type="nucleotide sequence ID" value="NZ_BAABJT010000001.1"/>
</dbReference>
<evidence type="ECO:0000313" key="3">
    <source>
        <dbReference type="Proteomes" id="UP000515971"/>
    </source>
</evidence>
<dbReference type="KEGG" id="slut:H9L13_07790"/>
<evidence type="ECO:0000256" key="1">
    <source>
        <dbReference type="SAM" id="SignalP"/>
    </source>
</evidence>
<dbReference type="AlphaFoldDB" id="A0A7G9SFI7"/>
<feature type="chain" id="PRO_5028951455" description="Circumsporozoite protein" evidence="1">
    <location>
        <begin position="21"/>
        <end position="83"/>
    </location>
</feature>
<sequence>MRIMLALPIVLALAACNVSSDDANDSMTVQYDQNAAENAVADVGNFAEDVGGKIANDVQDTADKVQNTDIDVDVDANVETNNQ</sequence>
<dbReference type="PROSITE" id="PS51257">
    <property type="entry name" value="PROKAR_LIPOPROTEIN"/>
    <property type="match status" value="1"/>
</dbReference>
<gene>
    <name evidence="2" type="ORF">H9L13_07790</name>
</gene>
<evidence type="ECO:0000313" key="2">
    <source>
        <dbReference type="EMBL" id="QNN66612.1"/>
    </source>
</evidence>
<dbReference type="EMBL" id="CP060718">
    <property type="protein sequence ID" value="QNN66612.1"/>
    <property type="molecule type" value="Genomic_DNA"/>
</dbReference>